<dbReference type="Proteomes" id="UP001642409">
    <property type="component" value="Unassembled WGS sequence"/>
</dbReference>
<accession>A0AA86UZU3</accession>
<gene>
    <name evidence="1" type="ORF">HINF_LOCUS66585</name>
    <name evidence="2" type="ORF">HINF_LOCUS8352</name>
</gene>
<comment type="caution">
    <text evidence="1">The sequence shown here is derived from an EMBL/GenBank/DDBJ whole genome shotgun (WGS) entry which is preliminary data.</text>
</comment>
<reference evidence="2 3" key="2">
    <citation type="submission" date="2024-07" db="EMBL/GenBank/DDBJ databases">
        <authorList>
            <person name="Akdeniz Z."/>
        </authorList>
    </citation>
    <scope>NUCLEOTIDE SEQUENCE [LARGE SCALE GENOMIC DNA]</scope>
</reference>
<dbReference type="EMBL" id="CATOUU010001186">
    <property type="protein sequence ID" value="CAI9978940.1"/>
    <property type="molecule type" value="Genomic_DNA"/>
</dbReference>
<proteinExistence type="predicted"/>
<evidence type="ECO:0000313" key="1">
    <source>
        <dbReference type="EMBL" id="CAI9978940.1"/>
    </source>
</evidence>
<dbReference type="AlphaFoldDB" id="A0AA86UZU3"/>
<evidence type="ECO:0000313" key="2">
    <source>
        <dbReference type="EMBL" id="CAL5984891.1"/>
    </source>
</evidence>
<name>A0AA86UZU3_9EUKA</name>
<dbReference type="EMBL" id="CAXDID020000017">
    <property type="protein sequence ID" value="CAL5984891.1"/>
    <property type="molecule type" value="Genomic_DNA"/>
</dbReference>
<reference evidence="1" key="1">
    <citation type="submission" date="2023-06" db="EMBL/GenBank/DDBJ databases">
        <authorList>
            <person name="Kurt Z."/>
        </authorList>
    </citation>
    <scope>NUCLEOTIDE SEQUENCE</scope>
</reference>
<evidence type="ECO:0000313" key="3">
    <source>
        <dbReference type="Proteomes" id="UP001642409"/>
    </source>
</evidence>
<protein>
    <submittedName>
        <fullName evidence="2">Hypothetical_protein</fullName>
    </submittedName>
</protein>
<sequence>MDENPGGNMLQKLLDDFENNTLRRVELTKKCNDEEKYWIERKGKYFCKLYKENKNNALNFLNQFLGQFVKKHTPKVDTYEYSPAKQKQYTERMVVRHIETFRAVGRASDQINRDATGERYEPISEEEGIKQNNIHLKQTYRRNLTHYKRRQSAQTSYGGLINQTGKRPNLISVMVQGGRTIRLRPIAHPVCHKNTNRNICLMANRRIQRVKEERITLYKAQHFQIRSCLHSQKIQGNGKTVQKYLSRRNSPTSISQTV</sequence>
<organism evidence="1">
    <name type="scientific">Hexamita inflata</name>
    <dbReference type="NCBI Taxonomy" id="28002"/>
    <lineage>
        <taxon>Eukaryota</taxon>
        <taxon>Metamonada</taxon>
        <taxon>Diplomonadida</taxon>
        <taxon>Hexamitidae</taxon>
        <taxon>Hexamitinae</taxon>
        <taxon>Hexamita</taxon>
    </lineage>
</organism>
<keyword evidence="3" id="KW-1185">Reference proteome</keyword>